<evidence type="ECO:0000313" key="3">
    <source>
        <dbReference type="EMBL" id="KAK2563857.1"/>
    </source>
</evidence>
<reference evidence="3" key="1">
    <citation type="journal article" date="2023" name="G3 (Bethesda)">
        <title>Whole genome assembly and annotation of the endangered Caribbean coral Acropora cervicornis.</title>
        <authorList>
            <person name="Selwyn J.D."/>
            <person name="Vollmer S.V."/>
        </authorList>
    </citation>
    <scope>NUCLEOTIDE SEQUENCE</scope>
    <source>
        <strain evidence="3">K2</strain>
    </source>
</reference>
<feature type="binding site" evidence="2">
    <location>
        <position position="325"/>
    </location>
    <ligand>
        <name>L-glutamate</name>
        <dbReference type="ChEBI" id="CHEBI:29985"/>
    </ligand>
</feature>
<protein>
    <submittedName>
        <fullName evidence="3">Glutathione hydrolase 1 proenzyme</fullName>
    </submittedName>
</protein>
<dbReference type="InterPro" id="IPR000101">
    <property type="entry name" value="GGT_peptidase"/>
</dbReference>
<dbReference type="GO" id="GO:0005886">
    <property type="term" value="C:plasma membrane"/>
    <property type="evidence" value="ECO:0007669"/>
    <property type="project" value="TreeGrafter"/>
</dbReference>
<name>A0AAD9QM63_ACRCE</name>
<evidence type="ECO:0000256" key="2">
    <source>
        <dbReference type="PIRSR" id="PIRSR600101-2"/>
    </source>
</evidence>
<comment type="caution">
    <text evidence="3">The sequence shown here is derived from an EMBL/GenBank/DDBJ whole genome shotgun (WGS) entry which is preliminary data.</text>
</comment>
<dbReference type="AlphaFoldDB" id="A0AAD9QM63"/>
<dbReference type="Proteomes" id="UP001249851">
    <property type="component" value="Unassembled WGS sequence"/>
</dbReference>
<feature type="binding site" evidence="2">
    <location>
        <position position="378"/>
    </location>
    <ligand>
        <name>L-glutamate</name>
        <dbReference type="ChEBI" id="CHEBI:29985"/>
    </ligand>
</feature>
<evidence type="ECO:0000313" key="4">
    <source>
        <dbReference type="Proteomes" id="UP001249851"/>
    </source>
</evidence>
<feature type="active site" description="Nucleophile" evidence="1">
    <location>
        <position position="284"/>
    </location>
</feature>
<reference evidence="3" key="2">
    <citation type="journal article" date="2023" name="Science">
        <title>Genomic signatures of disease resistance in endangered staghorn corals.</title>
        <authorList>
            <person name="Vollmer S.V."/>
            <person name="Selwyn J.D."/>
            <person name="Despard B.A."/>
            <person name="Roesel C.L."/>
        </authorList>
    </citation>
    <scope>NUCLEOTIDE SEQUENCE</scope>
    <source>
        <strain evidence="3">K2</strain>
    </source>
</reference>
<sequence length="479" mass="51942">MLSQRGGFMLSVVPKNDGEAAKVIDFREVAPLAASKDMFHGNDSLASWGGLAVGVPGEIRGYELAHKKYGKLKWSELFAPAIKIAREGFSVTEHTERSLKKLKENVIGTELGKEGEKMSNPALANTLQKIADHGADVFYMGPIADSLVKAVRSAGGILTKKDLKIYNALEKEAINSTYKGYRVITTPLPSGGPVLISLLNILDGFKFSKEDRDKSLTYHYVIEAMKFAFGQRSLLEDSNNLTNIIQEMLSKKHANLLRAKISPNQTFPLSHYELMVDQAASHGTAHVSAIGPDGDLAAITSTVNGHFGSGIMTKTGILLNNEMLDFSIPGVQRVIGAGPPKANFVAPGKRPLSNMVPTAVLHEEKRCWLRTSLGASGSYHIIPAVANTLINILSFNFPLSEAIEKGRVSYGLTSGKTEIEVERFPLKKAKELVQMLENIGHNVTNHSSIADVNGLSYFKEEIVAHGDSRRGGAQGSAQY</sequence>
<keyword evidence="4" id="KW-1185">Reference proteome</keyword>
<dbReference type="InterPro" id="IPR029055">
    <property type="entry name" value="Ntn_hydrolases_N"/>
</dbReference>
<proteinExistence type="predicted"/>
<dbReference type="SUPFAM" id="SSF56235">
    <property type="entry name" value="N-terminal nucleophile aminohydrolases (Ntn hydrolases)"/>
    <property type="match status" value="1"/>
</dbReference>
<keyword evidence="3" id="KW-0378">Hydrolase</keyword>
<dbReference type="EMBL" id="JARQWQ010000024">
    <property type="protein sequence ID" value="KAK2563857.1"/>
    <property type="molecule type" value="Genomic_DNA"/>
</dbReference>
<dbReference type="FunFam" id="1.10.246.130:FF:000001">
    <property type="entry name" value="Gamma-glutamyltransferase 5 isoform 1"/>
    <property type="match status" value="1"/>
</dbReference>
<dbReference type="PANTHER" id="PTHR11686:SF54">
    <property type="entry name" value="GLUTATHIONE HYDROLASE 7"/>
    <property type="match status" value="1"/>
</dbReference>
<feature type="binding site" evidence="2">
    <location>
        <position position="27"/>
    </location>
    <ligand>
        <name>L-glutamate</name>
        <dbReference type="ChEBI" id="CHEBI:29985"/>
    </ligand>
</feature>
<feature type="binding site" evidence="2">
    <location>
        <begin position="302"/>
        <end position="304"/>
    </location>
    <ligand>
        <name>L-glutamate</name>
        <dbReference type="ChEBI" id="CHEBI:29985"/>
    </ligand>
</feature>
<dbReference type="Gene3D" id="1.10.246.130">
    <property type="match status" value="1"/>
</dbReference>
<dbReference type="InterPro" id="IPR043138">
    <property type="entry name" value="GGT_lsub"/>
</dbReference>
<dbReference type="PANTHER" id="PTHR11686">
    <property type="entry name" value="GAMMA GLUTAMYL TRANSPEPTIDASE"/>
    <property type="match status" value="1"/>
</dbReference>
<organism evidence="3 4">
    <name type="scientific">Acropora cervicornis</name>
    <name type="common">Staghorn coral</name>
    <dbReference type="NCBI Taxonomy" id="6130"/>
    <lineage>
        <taxon>Eukaryota</taxon>
        <taxon>Metazoa</taxon>
        <taxon>Cnidaria</taxon>
        <taxon>Anthozoa</taxon>
        <taxon>Hexacorallia</taxon>
        <taxon>Scleractinia</taxon>
        <taxon>Astrocoeniina</taxon>
        <taxon>Acroporidae</taxon>
        <taxon>Acropora</taxon>
    </lineage>
</organism>
<dbReference type="GO" id="GO:0006751">
    <property type="term" value="P:glutathione catabolic process"/>
    <property type="evidence" value="ECO:0007669"/>
    <property type="project" value="InterPro"/>
</dbReference>
<dbReference type="Gene3D" id="3.60.20.40">
    <property type="match status" value="1"/>
</dbReference>
<gene>
    <name evidence="3" type="ORF">P5673_012864</name>
</gene>
<dbReference type="PRINTS" id="PR01210">
    <property type="entry name" value="GGTRANSPTASE"/>
</dbReference>
<dbReference type="GO" id="GO:0036374">
    <property type="term" value="F:glutathione hydrolase activity"/>
    <property type="evidence" value="ECO:0007669"/>
    <property type="project" value="InterPro"/>
</dbReference>
<dbReference type="Pfam" id="PF01019">
    <property type="entry name" value="G_glu_transpept"/>
    <property type="match status" value="1"/>
</dbReference>
<accession>A0AAD9QM63</accession>
<dbReference type="InterPro" id="IPR043137">
    <property type="entry name" value="GGT_ssub_C"/>
</dbReference>
<evidence type="ECO:0000256" key="1">
    <source>
        <dbReference type="PIRSR" id="PIRSR600101-1"/>
    </source>
</evidence>